<dbReference type="EMBL" id="BMKQ01000001">
    <property type="protein sequence ID" value="GGF38077.1"/>
    <property type="molecule type" value="Genomic_DNA"/>
</dbReference>
<dbReference type="Pfam" id="PF01337">
    <property type="entry name" value="Barstar"/>
    <property type="match status" value="1"/>
</dbReference>
<organism evidence="3 4">
    <name type="scientific">Marmoricola endophyticus</name>
    <dbReference type="NCBI Taxonomy" id="2040280"/>
    <lineage>
        <taxon>Bacteria</taxon>
        <taxon>Bacillati</taxon>
        <taxon>Actinomycetota</taxon>
        <taxon>Actinomycetes</taxon>
        <taxon>Propionibacteriales</taxon>
        <taxon>Nocardioidaceae</taxon>
        <taxon>Marmoricola</taxon>
    </lineage>
</organism>
<proteinExistence type="inferred from homology"/>
<dbReference type="InterPro" id="IPR035905">
    <property type="entry name" value="Barstar-like_sf"/>
</dbReference>
<dbReference type="Gene3D" id="3.30.370.10">
    <property type="entry name" value="Barstar-like"/>
    <property type="match status" value="1"/>
</dbReference>
<dbReference type="AlphaFoldDB" id="A0A917BEN7"/>
<evidence type="ECO:0000313" key="4">
    <source>
        <dbReference type="Proteomes" id="UP000649179"/>
    </source>
</evidence>
<protein>
    <recommendedName>
        <fullName evidence="2">Barstar (barnase inhibitor) domain-containing protein</fullName>
    </recommendedName>
</protein>
<reference evidence="3" key="2">
    <citation type="submission" date="2020-09" db="EMBL/GenBank/DDBJ databases">
        <authorList>
            <person name="Sun Q."/>
            <person name="Zhou Y."/>
        </authorList>
    </citation>
    <scope>NUCLEOTIDE SEQUENCE</scope>
    <source>
        <strain evidence="3">CGMCC 1.16067</strain>
    </source>
</reference>
<evidence type="ECO:0000313" key="3">
    <source>
        <dbReference type="EMBL" id="GGF38077.1"/>
    </source>
</evidence>
<evidence type="ECO:0000256" key="1">
    <source>
        <dbReference type="ARBA" id="ARBA00006845"/>
    </source>
</evidence>
<evidence type="ECO:0000259" key="2">
    <source>
        <dbReference type="Pfam" id="PF01337"/>
    </source>
</evidence>
<name>A0A917BEN7_9ACTN</name>
<dbReference type="InterPro" id="IPR000468">
    <property type="entry name" value="Barstar"/>
</dbReference>
<dbReference type="Proteomes" id="UP000649179">
    <property type="component" value="Unassembled WGS sequence"/>
</dbReference>
<accession>A0A917BEN7</accession>
<dbReference type="SUPFAM" id="SSF52038">
    <property type="entry name" value="Barstar-related"/>
    <property type="match status" value="1"/>
</dbReference>
<keyword evidence="4" id="KW-1185">Reference proteome</keyword>
<sequence>MSITEPGVYRVRDVDVDAAPDWRLVVVRPERGRAGLLRALGTALRFPDWYAANFDALADCLRDLPDRTVLVWHGWSTLLAEDHQAFHTALDVLAERAADAVAPDLVVLLPGPGPDLGDAPQVSEP</sequence>
<comment type="caution">
    <text evidence="3">The sequence shown here is derived from an EMBL/GenBank/DDBJ whole genome shotgun (WGS) entry which is preliminary data.</text>
</comment>
<comment type="similarity">
    <text evidence="1">Belongs to the barstar family.</text>
</comment>
<gene>
    <name evidence="3" type="ORF">GCM10011519_09570</name>
</gene>
<reference evidence="3" key="1">
    <citation type="journal article" date="2014" name="Int. J. Syst. Evol. Microbiol.">
        <title>Complete genome sequence of Corynebacterium casei LMG S-19264T (=DSM 44701T), isolated from a smear-ripened cheese.</title>
        <authorList>
            <consortium name="US DOE Joint Genome Institute (JGI-PGF)"/>
            <person name="Walter F."/>
            <person name="Albersmeier A."/>
            <person name="Kalinowski J."/>
            <person name="Ruckert C."/>
        </authorList>
    </citation>
    <scope>NUCLEOTIDE SEQUENCE</scope>
    <source>
        <strain evidence="3">CGMCC 1.16067</strain>
    </source>
</reference>
<dbReference type="RefSeq" id="WP_188778708.1">
    <property type="nucleotide sequence ID" value="NZ_BMKQ01000001.1"/>
</dbReference>
<feature type="domain" description="Barstar (barnase inhibitor)" evidence="2">
    <location>
        <begin position="32"/>
        <end position="98"/>
    </location>
</feature>